<dbReference type="AlphaFoldDB" id="A0A0F9B9Z1"/>
<dbReference type="Pfam" id="PF02867">
    <property type="entry name" value="Ribonuc_red_lgC"/>
    <property type="match status" value="1"/>
</dbReference>
<dbReference type="PANTHER" id="PTHR43371">
    <property type="entry name" value="VITAMIN B12-DEPENDENT RIBONUCLEOTIDE REDUCTASE"/>
    <property type="match status" value="1"/>
</dbReference>
<evidence type="ECO:0000259" key="5">
    <source>
        <dbReference type="Pfam" id="PF00317"/>
    </source>
</evidence>
<reference evidence="7" key="1">
    <citation type="journal article" date="2015" name="Nature">
        <title>Complex archaea that bridge the gap between prokaryotes and eukaryotes.</title>
        <authorList>
            <person name="Spang A."/>
            <person name="Saw J.H."/>
            <person name="Jorgensen S.L."/>
            <person name="Zaremba-Niedzwiedzka K."/>
            <person name="Martijn J."/>
            <person name="Lind A.E."/>
            <person name="van Eijk R."/>
            <person name="Schleper C."/>
            <person name="Guy L."/>
            <person name="Ettema T.J."/>
        </authorList>
    </citation>
    <scope>NUCLEOTIDE SEQUENCE</scope>
</reference>
<dbReference type="InterPro" id="IPR000788">
    <property type="entry name" value="RNR_lg_C"/>
</dbReference>
<evidence type="ECO:0000256" key="2">
    <source>
        <dbReference type="ARBA" id="ARBA00022628"/>
    </source>
</evidence>
<dbReference type="GO" id="GO:0004748">
    <property type="term" value="F:ribonucleoside-diphosphate reductase activity, thioredoxin disulfide as acceptor"/>
    <property type="evidence" value="ECO:0007669"/>
    <property type="project" value="InterPro"/>
</dbReference>
<evidence type="ECO:0000256" key="3">
    <source>
        <dbReference type="ARBA" id="ARBA00023002"/>
    </source>
</evidence>
<feature type="domain" description="Ribonucleotide reductase large subunit N-terminal" evidence="5">
    <location>
        <begin position="14"/>
        <end position="96"/>
    </location>
</feature>
<evidence type="ECO:0000256" key="1">
    <source>
        <dbReference type="ARBA" id="ARBA00001922"/>
    </source>
</evidence>
<dbReference type="InterPro" id="IPR050862">
    <property type="entry name" value="RdRp_reductase_class-2"/>
</dbReference>
<evidence type="ECO:0000313" key="7">
    <source>
        <dbReference type="EMBL" id="KKL10627.1"/>
    </source>
</evidence>
<comment type="cofactor">
    <cofactor evidence="1">
        <name>adenosylcob(III)alamin</name>
        <dbReference type="ChEBI" id="CHEBI:18408"/>
    </cofactor>
</comment>
<dbReference type="SUPFAM" id="SSF51998">
    <property type="entry name" value="PFL-like glycyl radical enzymes"/>
    <property type="match status" value="1"/>
</dbReference>
<keyword evidence="4" id="KW-0170">Cobalt</keyword>
<evidence type="ECO:0000256" key="4">
    <source>
        <dbReference type="ARBA" id="ARBA00023285"/>
    </source>
</evidence>
<dbReference type="Pfam" id="PF00317">
    <property type="entry name" value="Ribonuc_red_lgN"/>
    <property type="match status" value="1"/>
</dbReference>
<evidence type="ECO:0000259" key="6">
    <source>
        <dbReference type="Pfam" id="PF02867"/>
    </source>
</evidence>
<dbReference type="GO" id="GO:0005524">
    <property type="term" value="F:ATP binding"/>
    <property type="evidence" value="ECO:0007669"/>
    <property type="project" value="InterPro"/>
</dbReference>
<dbReference type="Gene3D" id="3.20.70.20">
    <property type="match status" value="1"/>
</dbReference>
<sequence length="191" mass="21103">MTIREPSGRAKIPLSDNARVVLERRYLTKDAGGRPVETPEEMFHRVARNIAQAELLYKPLEDFDAASLWEERFYELMARLEFLPNSPTLMNAGRELQQLSACFVLPVPDSIEGIFQAIKDTARIHQSGGGTGFAFSRLRPEGDRVQSTMGVASGPVSFIRVFDAATEAIKQGGTRRGANMGILAVTHPDIE</sequence>
<gene>
    <name evidence="7" type="ORF">LCGC14_2553920</name>
</gene>
<feature type="domain" description="Ribonucleotide reductase large subunit C-terminal" evidence="6">
    <location>
        <begin position="100"/>
        <end position="191"/>
    </location>
</feature>
<feature type="non-terminal residue" evidence="7">
    <location>
        <position position="191"/>
    </location>
</feature>
<keyword evidence="3" id="KW-0560">Oxidoreductase</keyword>
<organism evidence="7">
    <name type="scientific">marine sediment metagenome</name>
    <dbReference type="NCBI Taxonomy" id="412755"/>
    <lineage>
        <taxon>unclassified sequences</taxon>
        <taxon>metagenomes</taxon>
        <taxon>ecological metagenomes</taxon>
    </lineage>
</organism>
<dbReference type="GO" id="GO:0031419">
    <property type="term" value="F:cobalamin binding"/>
    <property type="evidence" value="ECO:0007669"/>
    <property type="project" value="UniProtKB-KW"/>
</dbReference>
<keyword evidence="2" id="KW-0846">Cobalamin</keyword>
<accession>A0A0F9B9Z1</accession>
<dbReference type="EMBL" id="LAZR01041984">
    <property type="protein sequence ID" value="KKL10627.1"/>
    <property type="molecule type" value="Genomic_DNA"/>
</dbReference>
<protein>
    <submittedName>
        <fullName evidence="7">Uncharacterized protein</fullName>
    </submittedName>
</protein>
<dbReference type="GO" id="GO:0009263">
    <property type="term" value="P:deoxyribonucleotide biosynthetic process"/>
    <property type="evidence" value="ECO:0007669"/>
    <property type="project" value="InterPro"/>
</dbReference>
<dbReference type="InterPro" id="IPR013509">
    <property type="entry name" value="RNR_lsu_N"/>
</dbReference>
<dbReference type="PANTHER" id="PTHR43371:SF1">
    <property type="entry name" value="RIBONUCLEOSIDE-DIPHOSPHATE REDUCTASE"/>
    <property type="match status" value="1"/>
</dbReference>
<name>A0A0F9B9Z1_9ZZZZ</name>
<comment type="caution">
    <text evidence="7">The sequence shown here is derived from an EMBL/GenBank/DDBJ whole genome shotgun (WGS) entry which is preliminary data.</text>
</comment>
<proteinExistence type="predicted"/>